<dbReference type="RefSeq" id="WP_092018003.1">
    <property type="nucleotide sequence ID" value="NZ_FOXH01000008.1"/>
</dbReference>
<dbReference type="InterPro" id="IPR052940">
    <property type="entry name" value="Carb_Esterase_6"/>
</dbReference>
<dbReference type="SUPFAM" id="SSF52266">
    <property type="entry name" value="SGNH hydrolase"/>
    <property type="match status" value="1"/>
</dbReference>
<dbReference type="Proteomes" id="UP000199306">
    <property type="component" value="Unassembled WGS sequence"/>
</dbReference>
<protein>
    <recommendedName>
        <fullName evidence="3">Sialate O-acetylesterase domain-containing protein</fullName>
    </recommendedName>
</protein>
<evidence type="ECO:0000259" key="3">
    <source>
        <dbReference type="Pfam" id="PF03629"/>
    </source>
</evidence>
<dbReference type="STRING" id="1079859.SAMN04515674_108165"/>
<evidence type="ECO:0000313" key="4">
    <source>
        <dbReference type="EMBL" id="SFQ01591.1"/>
    </source>
</evidence>
<dbReference type="GO" id="GO:0016788">
    <property type="term" value="F:hydrolase activity, acting on ester bonds"/>
    <property type="evidence" value="ECO:0007669"/>
    <property type="project" value="UniProtKB-ARBA"/>
</dbReference>
<feature type="domain" description="Sialate O-acetylesterase" evidence="3">
    <location>
        <begin position="28"/>
        <end position="274"/>
    </location>
</feature>
<name>A0A1I5V2A0_9BACT</name>
<dbReference type="EMBL" id="FOXH01000008">
    <property type="protein sequence ID" value="SFQ01591.1"/>
    <property type="molecule type" value="Genomic_DNA"/>
</dbReference>
<feature type="chain" id="PRO_5011762601" description="Sialate O-acetylesterase domain-containing protein" evidence="2">
    <location>
        <begin position="24"/>
        <end position="283"/>
    </location>
</feature>
<gene>
    <name evidence="4" type="ORF">SAMN04515674_108165</name>
</gene>
<proteinExistence type="predicted"/>
<keyword evidence="1" id="KW-0378">Hydrolase</keyword>
<dbReference type="InterPro" id="IPR036514">
    <property type="entry name" value="SGNH_hydro_sf"/>
</dbReference>
<accession>A0A1I5V2A0</accession>
<dbReference type="PANTHER" id="PTHR31988:SF19">
    <property type="entry name" value="9-O-ACETYL-N-ACETYLNEURAMINIC ACID DEACETYLASE-RELATED"/>
    <property type="match status" value="1"/>
</dbReference>
<dbReference type="PANTHER" id="PTHR31988">
    <property type="entry name" value="ESTERASE, PUTATIVE (DUF303)-RELATED"/>
    <property type="match status" value="1"/>
</dbReference>
<keyword evidence="5" id="KW-1185">Reference proteome</keyword>
<evidence type="ECO:0000256" key="2">
    <source>
        <dbReference type="SAM" id="SignalP"/>
    </source>
</evidence>
<organism evidence="4 5">
    <name type="scientific">Pseudarcicella hirudinis</name>
    <dbReference type="NCBI Taxonomy" id="1079859"/>
    <lineage>
        <taxon>Bacteria</taxon>
        <taxon>Pseudomonadati</taxon>
        <taxon>Bacteroidota</taxon>
        <taxon>Cytophagia</taxon>
        <taxon>Cytophagales</taxon>
        <taxon>Flectobacillaceae</taxon>
        <taxon>Pseudarcicella</taxon>
    </lineage>
</organism>
<keyword evidence="2" id="KW-0732">Signal</keyword>
<reference evidence="4 5" key="1">
    <citation type="submission" date="2016-10" db="EMBL/GenBank/DDBJ databases">
        <authorList>
            <person name="de Groot N.N."/>
        </authorList>
    </citation>
    <scope>NUCLEOTIDE SEQUENCE [LARGE SCALE GENOMIC DNA]</scope>
    <source>
        <strain evidence="5">E92,LMG 26720,CCM 7988</strain>
    </source>
</reference>
<dbReference type="Gene3D" id="3.40.50.1110">
    <property type="entry name" value="SGNH hydrolase"/>
    <property type="match status" value="1"/>
</dbReference>
<dbReference type="OrthoDB" id="9795554at2"/>
<dbReference type="InterPro" id="IPR005181">
    <property type="entry name" value="SASA"/>
</dbReference>
<sequence>MKKKRLYFLVVINLLITGFNAFSQDKNFYIFLSFGQSNMEGNARFEPQDTLNVDKRFQVLEAVDCPDLGRSKGNWYTAVPPLCRCRTGLTPVDYFGRTMLANLPEKARVGVINVSVGGCKIELFDKEHYESYVTTAPDWLKNMVKEYDGNPYGRLVEMAKLAQKDGVIKGILLHQGESNTNDSLWTKKVKVVYDNLIKDLHLKAKKVPLLAGETVNADQGGICASMNKIIATLPKTIKNAHIISSGGCTDAADNLHFNAAGYRELGKRYAVKMLSLMGYSFKQ</sequence>
<evidence type="ECO:0000256" key="1">
    <source>
        <dbReference type="ARBA" id="ARBA00022801"/>
    </source>
</evidence>
<feature type="signal peptide" evidence="2">
    <location>
        <begin position="1"/>
        <end position="23"/>
    </location>
</feature>
<evidence type="ECO:0000313" key="5">
    <source>
        <dbReference type="Proteomes" id="UP000199306"/>
    </source>
</evidence>
<dbReference type="AlphaFoldDB" id="A0A1I5V2A0"/>
<dbReference type="Pfam" id="PF03629">
    <property type="entry name" value="SASA"/>
    <property type="match status" value="1"/>
</dbReference>